<name>A0A7X9WV54_9SPHN</name>
<reference evidence="1 2" key="1">
    <citation type="submission" date="2020-04" db="EMBL/GenBank/DDBJ databases">
        <title>Sphingobium sp. AR-3-1 isolated from Arctic soil.</title>
        <authorList>
            <person name="Dahal R.H."/>
            <person name="Chaudhary D.K."/>
        </authorList>
    </citation>
    <scope>NUCLEOTIDE SEQUENCE [LARGE SCALE GENOMIC DNA]</scope>
    <source>
        <strain evidence="1 2">AR-3-1</strain>
    </source>
</reference>
<keyword evidence="2" id="KW-1185">Reference proteome</keyword>
<accession>A0A7X9WV54</accession>
<dbReference type="Proteomes" id="UP000519023">
    <property type="component" value="Unassembled WGS sequence"/>
</dbReference>
<dbReference type="Pfam" id="PF15428">
    <property type="entry name" value="Imm26"/>
    <property type="match status" value="1"/>
</dbReference>
<organism evidence="1 2">
    <name type="scientific">Sphingobium psychrophilum</name>
    <dbReference type="NCBI Taxonomy" id="2728834"/>
    <lineage>
        <taxon>Bacteria</taxon>
        <taxon>Pseudomonadati</taxon>
        <taxon>Pseudomonadota</taxon>
        <taxon>Alphaproteobacteria</taxon>
        <taxon>Sphingomonadales</taxon>
        <taxon>Sphingomonadaceae</taxon>
        <taxon>Sphingobium</taxon>
    </lineage>
</organism>
<sequence>MERTVWDRPFVAVPPWNFLARLRTLEAWAKTSQLCKDCRMPQRVKLGDVFLMPIDQERNGLGQIVGDWKGELYVVVFDKVVNNDVAISTVDGAPIQFAALTLDAKLHHGDWSIIGNYQDNLGTIPQPWFKVSQGTDMYIEARDRSYTRKATSSEGAMLRLRTVVAPVRLETALKAMHGIGDWHSRFDDLKADYAVETAKAIIP</sequence>
<evidence type="ECO:0000313" key="2">
    <source>
        <dbReference type="Proteomes" id="UP000519023"/>
    </source>
</evidence>
<evidence type="ECO:0000313" key="1">
    <source>
        <dbReference type="EMBL" id="NML10501.1"/>
    </source>
</evidence>
<comment type="caution">
    <text evidence="1">The sequence shown here is derived from an EMBL/GenBank/DDBJ whole genome shotgun (WGS) entry which is preliminary data.</text>
</comment>
<protein>
    <submittedName>
        <fullName evidence="1">Uncharacterized protein</fullName>
    </submittedName>
</protein>
<dbReference type="AlphaFoldDB" id="A0A7X9WV54"/>
<dbReference type="InterPro" id="IPR029278">
    <property type="entry name" value="Imm26"/>
</dbReference>
<proteinExistence type="predicted"/>
<gene>
    <name evidence="1" type="ORF">HHL08_10120</name>
</gene>
<dbReference type="RefSeq" id="WP_169572832.1">
    <property type="nucleotide sequence ID" value="NZ_JABBFV010000006.1"/>
</dbReference>
<dbReference type="EMBL" id="JABBFV010000006">
    <property type="protein sequence ID" value="NML10501.1"/>
    <property type="molecule type" value="Genomic_DNA"/>
</dbReference>